<dbReference type="Proteomes" id="UP000026960">
    <property type="component" value="Chromosome 12"/>
</dbReference>
<accession>A0A0D3HUA5</accession>
<sequence length="65" mass="7360">MPISGPNYVIMEKTRFLREWRARKKAKSSGCSIVSPITPTQATIVTPAEHNEDCDVRQSSKIRKD</sequence>
<evidence type="ECO:0000313" key="1">
    <source>
        <dbReference type="EnsemblPlants" id="OBART12G11480.1"/>
    </source>
</evidence>
<proteinExistence type="predicted"/>
<dbReference type="HOGENOM" id="CLU_2853260_0_0_1"/>
<dbReference type="AlphaFoldDB" id="A0A0D3HUA5"/>
<reference evidence="1" key="2">
    <citation type="submission" date="2015-03" db="UniProtKB">
        <authorList>
            <consortium name="EnsemblPlants"/>
        </authorList>
    </citation>
    <scope>IDENTIFICATION</scope>
</reference>
<evidence type="ECO:0000313" key="2">
    <source>
        <dbReference type="Proteomes" id="UP000026960"/>
    </source>
</evidence>
<reference evidence="1" key="1">
    <citation type="journal article" date="2009" name="Rice">
        <title>De Novo Next Generation Sequencing of Plant Genomes.</title>
        <authorList>
            <person name="Rounsley S."/>
            <person name="Marri P.R."/>
            <person name="Yu Y."/>
            <person name="He R."/>
            <person name="Sisneros N."/>
            <person name="Goicoechea J.L."/>
            <person name="Lee S.J."/>
            <person name="Angelova A."/>
            <person name="Kudrna D."/>
            <person name="Luo M."/>
            <person name="Affourtit J."/>
            <person name="Desany B."/>
            <person name="Knight J."/>
            <person name="Niazi F."/>
            <person name="Egholm M."/>
            <person name="Wing R.A."/>
        </authorList>
    </citation>
    <scope>NUCLEOTIDE SEQUENCE [LARGE SCALE GENOMIC DNA]</scope>
    <source>
        <strain evidence="1">cv. IRGC 105608</strain>
    </source>
</reference>
<dbReference type="Gramene" id="OBART12G11480.1">
    <property type="protein sequence ID" value="OBART12G11480.1"/>
    <property type="gene ID" value="OBART12G11480"/>
</dbReference>
<protein>
    <submittedName>
        <fullName evidence="1">Uncharacterized protein</fullName>
    </submittedName>
</protein>
<dbReference type="EnsemblPlants" id="OBART12G11480.1">
    <property type="protein sequence ID" value="OBART12G11480.1"/>
    <property type="gene ID" value="OBART12G11480"/>
</dbReference>
<keyword evidence="2" id="KW-1185">Reference proteome</keyword>
<organism evidence="1">
    <name type="scientific">Oryza barthii</name>
    <dbReference type="NCBI Taxonomy" id="65489"/>
    <lineage>
        <taxon>Eukaryota</taxon>
        <taxon>Viridiplantae</taxon>
        <taxon>Streptophyta</taxon>
        <taxon>Embryophyta</taxon>
        <taxon>Tracheophyta</taxon>
        <taxon>Spermatophyta</taxon>
        <taxon>Magnoliopsida</taxon>
        <taxon>Liliopsida</taxon>
        <taxon>Poales</taxon>
        <taxon>Poaceae</taxon>
        <taxon>BOP clade</taxon>
        <taxon>Oryzoideae</taxon>
        <taxon>Oryzeae</taxon>
        <taxon>Oryzinae</taxon>
        <taxon>Oryza</taxon>
    </lineage>
</organism>
<name>A0A0D3HUA5_9ORYZ</name>